<name>I7ARI6_ENCRO</name>
<reference evidence="2 3" key="1">
    <citation type="journal article" date="2012" name="Proc. Natl. Acad. Sci. U.S.A.">
        <title>Gain and loss of multiple functionally related, horizontally transferred genes in the reduced genomes of two microsporidian parasites.</title>
        <authorList>
            <person name="Pombert J.-F."/>
            <person name="Selman M."/>
            <person name="Burki F."/>
            <person name="Bardell F.T."/>
            <person name="Farinelli L."/>
            <person name="Solter L.F."/>
            <person name="Whitman D.W."/>
            <person name="Weiss L.M."/>
            <person name="Corradi N."/>
            <person name="Keeling P.J."/>
        </authorList>
    </citation>
    <scope>NUCLEOTIDE SEQUENCE [LARGE SCALE GENOMIC DNA]</scope>
    <source>
        <strain evidence="2 3">SJ-2008</strain>
    </source>
</reference>
<dbReference type="GeneID" id="20521286"/>
<dbReference type="PANTHER" id="PTHR11139:SF1">
    <property type="entry name" value="TRANSFORMATION_TRANSCRIPTION DOMAIN-ASSOCIATED PROTEIN"/>
    <property type="match status" value="1"/>
</dbReference>
<dbReference type="GO" id="GO:0000124">
    <property type="term" value="C:SAGA complex"/>
    <property type="evidence" value="ECO:0007669"/>
    <property type="project" value="TreeGrafter"/>
</dbReference>
<dbReference type="OrthoDB" id="5570127at2759"/>
<dbReference type="Proteomes" id="UP000010094">
    <property type="component" value="Chromosome V"/>
</dbReference>
<dbReference type="InterPro" id="IPR003151">
    <property type="entry name" value="PIK-rel_kinase_FAT"/>
</dbReference>
<keyword evidence="3" id="KW-1185">Reference proteome</keyword>
<sequence>MKELFTGVESNEVKVRRLKMYMESGGFLEILFSPQEFLEPLVLFATQVLNSIEPEKKSSFMSGGNEMRYTLLRLLNKFSLKDIRSMGLVHALHNVLRNDNLPNAILSLKALGSLSRSGVITGDLIDVHIGVLLGTVHDLFANMENGDESLTEISLFTLTEILTHARAFFHGLEYHATKIDQFLARVYGYVRRVFENRRFMDGIVHKRMFSISMCSGICSLLKLTYEQLPIVSKSGPYHMLASEAAFAGMYYCPSEILDLRKEIYILFTKMCVGNKDMVLPMMDKIYMVPFLFSPDALPMNTKGVRMLNDMLGYVKEGLSKAAYMEFGSRVSNVLFFSCSLIKKLSKEVSEGSDMGLLGGGNVEDIIEQHIEALCVCLEAVENICKYFGNKAGDVTELYEVYLRSFYDMKDGFEGIKGLAGLVSSDKKEELKKAMARFICGFRELTGRIGILEKSGNTIIFSVPEIHILYEMFEDSFDVFSHEFLCQEQRIEGFFSVLTLIRENIAIDIIKCCSERILEYSKKNKEFFGIWKLASSSAVLGNTLSMYMLPRLVDELNGGDFDFVKRAMKYIVPFFGNDIKKIKRVNTFFMHRIISTLMTANPKNILHFEVLLEVFNIFGSMAEKSSFFQKYIFDNFPRIVEHLMRLYENQGRDIFIEMIFALPISINLLESDIQFLIRPIEKALMLNKAIKVRALSILVYVIDFSTPEKITGLERTWKSILKSVVRDLKDKTVSYLCSRILGKLKTYHKIFTRDYEGFKETNEDLQLIRLVIDGKHGVPAHLLFFDAVQKIRGAFEPSEDDFGSERFLIRFRKIGPRSNEEEARDAAFRLITNVMYHLMGWGFFKKDLVVKCYTGLLDEMKEVRNVPDALDCVYSIHGIISSLCDRKCSDSQHLAQYIYDGILALFSCHGTPFEKKAQELLHSIFGTVLLIRIFSFHGFKSKSFRVLLNTDTFLDALIESFSDVENPMPFKILSIMFAQMYELLGNKSEYFCIEMYGSIFSRFKLMCRSSGKKCRDSGINGMLCLAATMPTRELVMLRIPEDSFSHTYLYLLPRGSEDFSLPLKLVIFILRFRYRGIRNYLLSEGTERYFMTSHFRPFVAGLFDNRKDVAEFSKAVLREVFQSYGPQLLEKHKDIVFGFFKKEYVIESRAMMIMHLKAFVFCVQEGKCPFDDCEMKYIVEKFLDSIASNSEWKGTEGIHMNFDCRERNEKMDGEKLCGCGMKPMESEEDIGVVLGGVYKKLSELSMRDLMEIALKNTMDVFCGNCKREAYRHREVHSLRFNNEAEELMHWIREFYLLVIKHRKSFEEIRMGGLYLLRYISDDTTDYLRAAYDAKPQETESVITSEVERCLSEKVDYKVLNMLQCVHSTDRIPENPRIGMLVLKILKEFRVPKEFAIIAQNDKYSMLARAYEIGIYLKNQEGLCGEILETYFALDGYVKSYTSKIYPQMIKYVESLGPQFISCMFRRIQDPSAYNLCSRLCNDSQKLRGIVSGMKDRLAERISQIYCRLEGNDSVDKSVFVYSYRLLNLVGYEMKPADIQVILGIYGDMKARPKYSIEMRGVISKCINRFSPENLEMLFKLDPWFVSVDGIDPRHLTSGLSSQALRGIVRSIDKGNILTLERFGSSLGENGHILIELFVELGIRSESLIGYCKENLHNTNLRGLLLYYLCTFEPLYIYFEVLFKLPYEDRKYTQYCLERVVDAFDPLLFEEIILIVLRSEVRFKTSLWILFPLLLSRPRLITRKIALELLGSVHKLLSSSDLVQQEMGFKLFGILHDKCSIRDGTRAGSVDHCQMIRKAYTFVFVRFIHTDLNLPADLFGRYNLELAFELLEYSPKRLNFNNLFGFLEAEVNSKKSEDYKSCFLRSIWTIIAPHFRSRALGIQVIKYLIDMDIWNYKSVSEELGSVSYDCNTLYNLLCLLCDRVGERGSGSDGDCEDNIIDMEICLDTIKYLLKEYSKNRKDEILGYVDKGLEKVLHVLSLFSGMKDVVCSASKFLLEAFEDKHTSVDPLVGKISFFMSDFRVTLADKIGMVCLLNSRGYDAEFLSEVLLPVFSSYRYSEAKFPDSLQKFFMKGLSSRNKDLRSGYLDLMNRTIPMNKYLRLRCLLGLEWRYSTNPGYVIASMMISSCYKTEIVADKYYGIKPDVEVEYPWTLQKMSSKGIVDKCNGFKLIMNLLEDIDLYKSRITRPDLLDILYHFDDSILPILSGILKTVVAEFDKDQCRNVFGSLVKFCSGIKGDGKVLGAVIRGLETIYKYNDLSELIEVFKGGDGWATLLRYANDRQKVEIYRKLMNNDEYFGISRSVCSFPETMQAYFLQQIGKTKEAQFLYEEIQRKASEHKISFNESEYKAWQDEWIRCARELQQWDVCYEVGMETGDHLLSGESLWHLSSFTSQEAIEKFKDVIDRGRNVFEKEFYNTFASTFMKYSAEKIKDILAKNIAELRNYPAESGARSRLLTYLQIIIEMVEAEPILNDRLDAAEALTSILFRWKDKEPSTYDSFEQWSLFRTWRRHVYSRLGMIEKVDNEEMMFKLSGGGYLEETVGPSGGGGPTGSSLFSPKEVVESSIKTRKELVSKGASELAKILNAFSKAAIDRGYYDAALFHLKEVFDLSSVKVGDAFQKVVYELLCFLGKKEYKIGADQCVSANIQHFSDSQSSILFNLKGLFSEKLGKVSDAEKFYLQSAQICNVVGENWLTWGSFLFGRADKESGGPKEDAFVALLQAIAYCSGRKARRGILKMILLMDKYSSLCDTETFHKILQEIDVSRFIYFIPQLIGLLEKEDSELAQVILSKISEEHPQAVMGPLKAAKERIKRTLYPRKEDTECKMQRYKKMENNHNGISKVRPNEQLLEKRCFFLENIMHIYNRIRNTRVGKEFWKILHYLHNSFNSHIFKEEELVYLEIERIFDSAVLHVMDGVVPSGPGHAMLLNELISCISLSSLSKGFKEELISSILGMRCICPLENIDEMVRFKSKIQEVVEESFYKMDKPEESEVNLLLYRSCHEHKMLGQYSEIRSSYKNLVSIEMFESRQSYVYRKKMGCNRIHVRGNDGRVYRYEMKGLLKTRFSELAIPQLSLMINEAMGEEPNLCKRGAELKLDVPFVVSEVLVMKWIKEPVYYVDSILEEGLCKYNISIDQCVLLYLNHFASIYEVKENSPGHFESRYDLSRGLVRSKKPVTLEDECPNIRKREKVSRDEESDENFINNAKASIEKQREKYVSNLKQNKVECLGCNEKGEGIAPCTYKYEASKRQKYIAYEKMYNTFKVCNFLDEYLRSIYGCLGGYFRFKDRLLSSYSVNSAFLYMLSIVDRRPRNIVITKASGQFMNKDICYEDSELANRGKGGVIGPGYQKLFRKEGIEGVMLSIMYYYADMMSKEDWSKDLLKVVLEGKFMDMTDEGLRGIHKVILGKIAEMTGKGEDGTYNLIPMVSEWMDVFKMAQVDPRHMSWM</sequence>
<evidence type="ECO:0000313" key="3">
    <source>
        <dbReference type="Proteomes" id="UP000010094"/>
    </source>
</evidence>
<dbReference type="PANTHER" id="PTHR11139">
    <property type="entry name" value="ATAXIA TELANGIECTASIA MUTATED ATM -RELATED"/>
    <property type="match status" value="1"/>
</dbReference>
<dbReference type="InterPro" id="IPR014009">
    <property type="entry name" value="PIK_FAT"/>
</dbReference>
<dbReference type="KEGG" id="ero:EROM_050540"/>
<dbReference type="SUPFAM" id="SSF48371">
    <property type="entry name" value="ARM repeat"/>
    <property type="match status" value="2"/>
</dbReference>
<dbReference type="EMBL" id="CP003522">
    <property type="protein sequence ID" value="AFN82987.1"/>
    <property type="molecule type" value="Genomic_DNA"/>
</dbReference>
<keyword evidence="2" id="KW-0418">Kinase</keyword>
<evidence type="ECO:0000259" key="1">
    <source>
        <dbReference type="PROSITE" id="PS51189"/>
    </source>
</evidence>
<dbReference type="InterPro" id="IPR050517">
    <property type="entry name" value="DDR_Repair_Kinase"/>
</dbReference>
<dbReference type="GO" id="GO:0006355">
    <property type="term" value="P:regulation of DNA-templated transcription"/>
    <property type="evidence" value="ECO:0007669"/>
    <property type="project" value="TreeGrafter"/>
</dbReference>
<protein>
    <submittedName>
        <fullName evidence="2">PI3/PI4 protein kinase</fullName>
    </submittedName>
</protein>
<dbReference type="VEuPathDB" id="MicrosporidiaDB:EROM_050540"/>
<dbReference type="InterPro" id="IPR016024">
    <property type="entry name" value="ARM-type_fold"/>
</dbReference>
<gene>
    <name evidence="2" type="ordered locus">EROM_050540</name>
</gene>
<dbReference type="GO" id="GO:0006281">
    <property type="term" value="P:DNA repair"/>
    <property type="evidence" value="ECO:0007669"/>
    <property type="project" value="TreeGrafter"/>
</dbReference>
<dbReference type="GO" id="GO:0005634">
    <property type="term" value="C:nucleus"/>
    <property type="evidence" value="ECO:0007669"/>
    <property type="project" value="TreeGrafter"/>
</dbReference>
<organism evidence="2 3">
    <name type="scientific">Encephalitozoon romaleae (strain SJ-2008)</name>
    <name type="common">Microsporidian parasite</name>
    <dbReference type="NCBI Taxonomy" id="1178016"/>
    <lineage>
        <taxon>Eukaryota</taxon>
        <taxon>Fungi</taxon>
        <taxon>Fungi incertae sedis</taxon>
        <taxon>Microsporidia</taxon>
        <taxon>Unikaryonidae</taxon>
        <taxon>Encephalitozoon</taxon>
    </lineage>
</organism>
<keyword evidence="2" id="KW-0808">Transferase</keyword>
<dbReference type="GO" id="GO:0016301">
    <property type="term" value="F:kinase activity"/>
    <property type="evidence" value="ECO:0007669"/>
    <property type="project" value="UniProtKB-KW"/>
</dbReference>
<feature type="domain" description="FAT" evidence="1">
    <location>
        <begin position="2258"/>
        <end position="2807"/>
    </location>
</feature>
<dbReference type="GO" id="GO:0035267">
    <property type="term" value="C:NuA4 histone acetyltransferase complex"/>
    <property type="evidence" value="ECO:0007669"/>
    <property type="project" value="TreeGrafter"/>
</dbReference>
<proteinExistence type="predicted"/>
<dbReference type="PROSITE" id="PS51189">
    <property type="entry name" value="FAT"/>
    <property type="match status" value="1"/>
</dbReference>
<dbReference type="Pfam" id="PF02259">
    <property type="entry name" value="FAT"/>
    <property type="match status" value="1"/>
</dbReference>
<dbReference type="RefSeq" id="XP_009264484.1">
    <property type="nucleotide sequence ID" value="XM_009266209.1"/>
</dbReference>
<evidence type="ECO:0000313" key="2">
    <source>
        <dbReference type="EMBL" id="AFN82987.1"/>
    </source>
</evidence>
<dbReference type="HOGENOM" id="CLU_224908_0_0_1"/>
<accession>I7ARI6</accession>